<keyword evidence="1" id="KW-0446">Lipid-binding</keyword>
<dbReference type="InterPro" id="IPR035984">
    <property type="entry name" value="Acyl-CoA-binding_sf"/>
</dbReference>
<evidence type="ECO:0000313" key="5">
    <source>
        <dbReference type="WBParaSite" id="PDA_v2.g14661.t1"/>
    </source>
</evidence>
<proteinExistence type="predicted"/>
<dbReference type="Proteomes" id="UP000887578">
    <property type="component" value="Unplaced"/>
</dbReference>
<dbReference type="PANTHER" id="PTHR23310">
    <property type="entry name" value="ACYL-COA-BINDING PROTEIN, ACBP"/>
    <property type="match status" value="1"/>
</dbReference>
<dbReference type="WBParaSite" id="PDA_v2.g14661.t1">
    <property type="protein sequence ID" value="PDA_v2.g14661.t1"/>
    <property type="gene ID" value="PDA_v2.g14661"/>
</dbReference>
<sequence length="121" mass="13631">MPTLDERFNAAVDVVQKLPKDGPVSTSNDQKLKFYSLYKQATIGDVNTERPGMFSFVEKAKWDAWKSKEGVSQTDAKEQYIEALLSMFDEIGTQINVNEWVNGPDLDPSIKQNLVLLGKSF</sequence>
<dbReference type="CDD" id="cd00435">
    <property type="entry name" value="ACBP"/>
    <property type="match status" value="1"/>
</dbReference>
<dbReference type="GO" id="GO:0019915">
    <property type="term" value="P:lipid storage"/>
    <property type="evidence" value="ECO:0007669"/>
    <property type="project" value="UniProtKB-ARBA"/>
</dbReference>
<dbReference type="InterPro" id="IPR022408">
    <property type="entry name" value="Acyl-CoA-binding_prot_CS"/>
</dbReference>
<comment type="function">
    <text evidence="2">Binds medium- and long-chain acyl-CoA esters with very high affinity and may function as an intracellular carrier of acyl-CoA esters.</text>
</comment>
<protein>
    <submittedName>
        <fullName evidence="5">ACB domain-containing protein</fullName>
    </submittedName>
</protein>
<dbReference type="GO" id="GO:0000062">
    <property type="term" value="F:fatty-acyl-CoA binding"/>
    <property type="evidence" value="ECO:0007669"/>
    <property type="project" value="InterPro"/>
</dbReference>
<name>A0A914PAS8_9BILA</name>
<evidence type="ECO:0000256" key="2">
    <source>
        <dbReference type="ARBA" id="ARBA00059808"/>
    </source>
</evidence>
<dbReference type="FunFam" id="1.20.80.10:FF:000010">
    <property type="entry name" value="Acyl-CoA-binding domain-containing protein 5"/>
    <property type="match status" value="1"/>
</dbReference>
<organism evidence="4 5">
    <name type="scientific">Panagrolaimus davidi</name>
    <dbReference type="NCBI Taxonomy" id="227884"/>
    <lineage>
        <taxon>Eukaryota</taxon>
        <taxon>Metazoa</taxon>
        <taxon>Ecdysozoa</taxon>
        <taxon>Nematoda</taxon>
        <taxon>Chromadorea</taxon>
        <taxon>Rhabditida</taxon>
        <taxon>Tylenchina</taxon>
        <taxon>Panagrolaimomorpha</taxon>
        <taxon>Panagrolaimoidea</taxon>
        <taxon>Panagrolaimidae</taxon>
        <taxon>Panagrolaimus</taxon>
    </lineage>
</organism>
<dbReference type="AlphaFoldDB" id="A0A914PAS8"/>
<dbReference type="PROSITE" id="PS51228">
    <property type="entry name" value="ACB_2"/>
    <property type="match status" value="1"/>
</dbReference>
<keyword evidence="4" id="KW-1185">Reference proteome</keyword>
<dbReference type="InterPro" id="IPR000582">
    <property type="entry name" value="Acyl-CoA-binding_protein"/>
</dbReference>
<evidence type="ECO:0000259" key="3">
    <source>
        <dbReference type="PROSITE" id="PS51228"/>
    </source>
</evidence>
<reference evidence="5" key="1">
    <citation type="submission" date="2022-11" db="UniProtKB">
        <authorList>
            <consortium name="WormBaseParasite"/>
        </authorList>
    </citation>
    <scope>IDENTIFICATION</scope>
</reference>
<feature type="domain" description="ACB" evidence="3">
    <location>
        <begin position="4"/>
        <end position="93"/>
    </location>
</feature>
<evidence type="ECO:0000313" key="4">
    <source>
        <dbReference type="Proteomes" id="UP000887578"/>
    </source>
</evidence>
<dbReference type="Gene3D" id="1.20.80.10">
    <property type="match status" value="1"/>
</dbReference>
<evidence type="ECO:0000256" key="1">
    <source>
        <dbReference type="ARBA" id="ARBA00023121"/>
    </source>
</evidence>
<dbReference type="PRINTS" id="PR00689">
    <property type="entry name" value="ACOABINDINGP"/>
</dbReference>
<dbReference type="PANTHER" id="PTHR23310:SF120">
    <property type="entry name" value="ACYL-COA-BINDING PROTEIN HOMOLOG 3"/>
    <property type="match status" value="1"/>
</dbReference>
<dbReference type="GO" id="GO:0006631">
    <property type="term" value="P:fatty acid metabolic process"/>
    <property type="evidence" value="ECO:0007669"/>
    <property type="project" value="TreeGrafter"/>
</dbReference>
<dbReference type="Pfam" id="PF00887">
    <property type="entry name" value="ACBP"/>
    <property type="match status" value="1"/>
</dbReference>
<accession>A0A914PAS8</accession>
<dbReference type="SUPFAM" id="SSF47027">
    <property type="entry name" value="Acyl-CoA binding protein"/>
    <property type="match status" value="1"/>
</dbReference>
<dbReference type="InterPro" id="IPR014352">
    <property type="entry name" value="FERM/acyl-CoA-bd_prot_sf"/>
</dbReference>
<dbReference type="PROSITE" id="PS00880">
    <property type="entry name" value="ACB_1"/>
    <property type="match status" value="1"/>
</dbReference>
<dbReference type="GO" id="GO:0005737">
    <property type="term" value="C:cytoplasm"/>
    <property type="evidence" value="ECO:0007669"/>
    <property type="project" value="TreeGrafter"/>
</dbReference>